<reference evidence="2 3" key="1">
    <citation type="submission" date="2015-07" db="EMBL/GenBank/DDBJ databases">
        <title>The genome of Habropoda laboriosa.</title>
        <authorList>
            <person name="Pan H."/>
            <person name="Kapheim K."/>
        </authorList>
    </citation>
    <scope>NUCLEOTIDE SEQUENCE [LARGE SCALE GENOMIC DNA]</scope>
    <source>
        <strain evidence="2">0110345459</strain>
    </source>
</reference>
<dbReference type="AlphaFoldDB" id="A0A0L7QZR2"/>
<dbReference type="InterPro" id="IPR041426">
    <property type="entry name" value="Mos1_HTH"/>
</dbReference>
<dbReference type="STRING" id="597456.A0A0L7QZR2"/>
<evidence type="ECO:0000313" key="2">
    <source>
        <dbReference type="EMBL" id="KOC64100.1"/>
    </source>
</evidence>
<dbReference type="InterPro" id="IPR052709">
    <property type="entry name" value="Transposase-MT_Hybrid"/>
</dbReference>
<proteinExistence type="predicted"/>
<keyword evidence="3" id="KW-1185">Reference proteome</keyword>
<evidence type="ECO:0000313" key="3">
    <source>
        <dbReference type="Proteomes" id="UP000053825"/>
    </source>
</evidence>
<organism evidence="2 3">
    <name type="scientific">Habropoda laboriosa</name>
    <dbReference type="NCBI Taxonomy" id="597456"/>
    <lineage>
        <taxon>Eukaryota</taxon>
        <taxon>Metazoa</taxon>
        <taxon>Ecdysozoa</taxon>
        <taxon>Arthropoda</taxon>
        <taxon>Hexapoda</taxon>
        <taxon>Insecta</taxon>
        <taxon>Pterygota</taxon>
        <taxon>Neoptera</taxon>
        <taxon>Endopterygota</taxon>
        <taxon>Hymenoptera</taxon>
        <taxon>Apocrita</taxon>
        <taxon>Aculeata</taxon>
        <taxon>Apoidea</taxon>
        <taxon>Anthophila</taxon>
        <taxon>Apidae</taxon>
        <taxon>Habropoda</taxon>
    </lineage>
</organism>
<accession>A0A0L7QZR2</accession>
<dbReference type="Gene3D" id="1.10.10.1450">
    <property type="match status" value="1"/>
</dbReference>
<dbReference type="Pfam" id="PF17906">
    <property type="entry name" value="HTH_48"/>
    <property type="match status" value="1"/>
</dbReference>
<protein>
    <recommendedName>
        <fullName evidence="1">Mos1 transposase HTH domain-containing protein</fullName>
    </recommendedName>
</protein>
<dbReference type="EMBL" id="KQ414675">
    <property type="protein sequence ID" value="KOC64100.1"/>
    <property type="molecule type" value="Genomic_DNA"/>
</dbReference>
<dbReference type="PANTHER" id="PTHR46060:SF1">
    <property type="entry name" value="MARINER MOS1 TRANSPOSASE-LIKE PROTEIN"/>
    <property type="match status" value="1"/>
</dbReference>
<feature type="domain" description="Mos1 transposase HTH" evidence="1">
    <location>
        <begin position="4"/>
        <end position="50"/>
    </location>
</feature>
<dbReference type="PANTHER" id="PTHR46060">
    <property type="entry name" value="MARINER MOS1 TRANSPOSASE-LIKE PROTEIN"/>
    <property type="match status" value="1"/>
</dbReference>
<dbReference type="Proteomes" id="UP000053825">
    <property type="component" value="Unassembled WGS sequence"/>
</dbReference>
<sequence>MEQRAAIKFCFKSEKTAIETYKLMQKQKAYWHDCLSRAAVSLWFRRFKEGRQSLEDDKREERPSTSCTESNVESVRFLLANERCLTIRLIADELRRHGSTFETDSTCPSRALPIGWMVPPSRQCTRAFVVHRHPISG</sequence>
<evidence type="ECO:0000259" key="1">
    <source>
        <dbReference type="Pfam" id="PF17906"/>
    </source>
</evidence>
<name>A0A0L7QZR2_9HYME</name>
<gene>
    <name evidence="2" type="ORF">WH47_01668</name>
</gene>